<name>A0A229NZQ8_9BACL</name>
<dbReference type="GO" id="GO:0046256">
    <property type="term" value="P:2,4,6-trinitrotoluene catabolic process"/>
    <property type="evidence" value="ECO:0007669"/>
    <property type="project" value="TreeGrafter"/>
</dbReference>
<evidence type="ECO:0000259" key="8">
    <source>
        <dbReference type="Pfam" id="PF00881"/>
    </source>
</evidence>
<dbReference type="AlphaFoldDB" id="A0A229NZQ8"/>
<keyword evidence="3" id="KW-0285">Flavoprotein</keyword>
<organism evidence="9 10">
    <name type="scientific">Paenibacillus herberti</name>
    <dbReference type="NCBI Taxonomy" id="1619309"/>
    <lineage>
        <taxon>Bacteria</taxon>
        <taxon>Bacillati</taxon>
        <taxon>Bacillota</taxon>
        <taxon>Bacilli</taxon>
        <taxon>Bacillales</taxon>
        <taxon>Paenibacillaceae</taxon>
        <taxon>Paenibacillus</taxon>
    </lineage>
</organism>
<comment type="cofactor">
    <cofactor evidence="1">
        <name>FMN</name>
        <dbReference type="ChEBI" id="CHEBI:58210"/>
    </cofactor>
</comment>
<dbReference type="InterPro" id="IPR000415">
    <property type="entry name" value="Nitroreductase-like"/>
</dbReference>
<keyword evidence="7" id="KW-0520">NAD</keyword>
<dbReference type="InterPro" id="IPR033878">
    <property type="entry name" value="NfsB-like"/>
</dbReference>
<protein>
    <submittedName>
        <fullName evidence="9">NAD(P)H-dependent oxidoreductase</fullName>
    </submittedName>
</protein>
<dbReference type="Pfam" id="PF00881">
    <property type="entry name" value="Nitroreductase"/>
    <property type="match status" value="1"/>
</dbReference>
<dbReference type="InterPro" id="IPR029479">
    <property type="entry name" value="Nitroreductase"/>
</dbReference>
<dbReference type="Gene3D" id="3.40.109.10">
    <property type="entry name" value="NADH Oxidase"/>
    <property type="match status" value="1"/>
</dbReference>
<dbReference type="RefSeq" id="WP_089522612.1">
    <property type="nucleotide sequence ID" value="NZ_NMUQ01000001.1"/>
</dbReference>
<evidence type="ECO:0000256" key="1">
    <source>
        <dbReference type="ARBA" id="ARBA00001917"/>
    </source>
</evidence>
<evidence type="ECO:0000313" key="10">
    <source>
        <dbReference type="Proteomes" id="UP000215145"/>
    </source>
</evidence>
<gene>
    <name evidence="9" type="ORF">CGZ75_01905</name>
</gene>
<evidence type="ECO:0000256" key="3">
    <source>
        <dbReference type="ARBA" id="ARBA00022630"/>
    </source>
</evidence>
<keyword evidence="10" id="KW-1185">Reference proteome</keyword>
<sequence length="235" mass="26843">MTNHGIAKIALSEQEKNTRKEQILEAFHFRHATKEFDADRKIPAEDFEFILETGRLSPSSFGYEPWKFVVLQNPSIREELKAVTWGAQGTLPTASHFVLILARSSEQVRHGSAYLDYMNREVLKLPAEVEEGRKAMFRDFQVRDFGLMEHPRQLEDWASKQTFIALGNMLTAAAGIGIDSCPIEGFHKEKAEAVLRKHNIMGEEFGLSVMAAFGYRVNEPRTKTRRCVDEVVKWV</sequence>
<evidence type="ECO:0000256" key="4">
    <source>
        <dbReference type="ARBA" id="ARBA00022643"/>
    </source>
</evidence>
<keyword evidence="5" id="KW-0521">NADP</keyword>
<dbReference type="CDD" id="cd02149">
    <property type="entry name" value="NfsB-like"/>
    <property type="match status" value="1"/>
</dbReference>
<dbReference type="Proteomes" id="UP000215145">
    <property type="component" value="Unassembled WGS sequence"/>
</dbReference>
<evidence type="ECO:0000256" key="6">
    <source>
        <dbReference type="ARBA" id="ARBA00023002"/>
    </source>
</evidence>
<proteinExistence type="inferred from homology"/>
<keyword evidence="6" id="KW-0560">Oxidoreductase</keyword>
<dbReference type="PANTHER" id="PTHR23026:SF125">
    <property type="entry name" value="OXYGEN-INSENSITIVE NAD(P)H NITROREDUCTASE"/>
    <property type="match status" value="1"/>
</dbReference>
<evidence type="ECO:0000256" key="7">
    <source>
        <dbReference type="ARBA" id="ARBA00023027"/>
    </source>
</evidence>
<dbReference type="SUPFAM" id="SSF55469">
    <property type="entry name" value="FMN-dependent nitroreductase-like"/>
    <property type="match status" value="1"/>
</dbReference>
<evidence type="ECO:0000256" key="5">
    <source>
        <dbReference type="ARBA" id="ARBA00022857"/>
    </source>
</evidence>
<keyword evidence="4" id="KW-0288">FMN</keyword>
<accession>A0A229NZQ8</accession>
<evidence type="ECO:0000313" key="9">
    <source>
        <dbReference type="EMBL" id="OXM15516.1"/>
    </source>
</evidence>
<dbReference type="EMBL" id="NMUQ01000001">
    <property type="protein sequence ID" value="OXM15516.1"/>
    <property type="molecule type" value="Genomic_DNA"/>
</dbReference>
<feature type="domain" description="Nitroreductase" evidence="8">
    <location>
        <begin position="30"/>
        <end position="215"/>
    </location>
</feature>
<comment type="caution">
    <text evidence="9">The sequence shown here is derived from an EMBL/GenBank/DDBJ whole genome shotgun (WGS) entry which is preliminary data.</text>
</comment>
<reference evidence="9 10" key="1">
    <citation type="submission" date="2017-07" db="EMBL/GenBank/DDBJ databases">
        <title>Paenibacillus herberti R33 genome sequencing and assembly.</title>
        <authorList>
            <person name="Su W."/>
        </authorList>
    </citation>
    <scope>NUCLEOTIDE SEQUENCE [LARGE SCALE GENOMIC DNA]</scope>
    <source>
        <strain evidence="9 10">R33</strain>
    </source>
</reference>
<dbReference type="GO" id="GO:0005829">
    <property type="term" value="C:cytosol"/>
    <property type="evidence" value="ECO:0007669"/>
    <property type="project" value="TreeGrafter"/>
</dbReference>
<comment type="similarity">
    <text evidence="2">Belongs to the nitroreductase family.</text>
</comment>
<dbReference type="InterPro" id="IPR050627">
    <property type="entry name" value="Nitroreductase/BluB"/>
</dbReference>
<dbReference type="PANTHER" id="PTHR23026">
    <property type="entry name" value="NADPH NITROREDUCTASE"/>
    <property type="match status" value="1"/>
</dbReference>
<dbReference type="OrthoDB" id="9809288at2"/>
<dbReference type="GO" id="GO:0046857">
    <property type="term" value="F:oxidoreductase activity, acting on other nitrogenous compounds as donors, with NAD or NADP as acceptor"/>
    <property type="evidence" value="ECO:0007669"/>
    <property type="project" value="TreeGrafter"/>
</dbReference>
<evidence type="ECO:0000256" key="2">
    <source>
        <dbReference type="ARBA" id="ARBA00007118"/>
    </source>
</evidence>